<evidence type="ECO:0000256" key="7">
    <source>
        <dbReference type="SAM" id="Phobius"/>
    </source>
</evidence>
<dbReference type="Pfam" id="PF02397">
    <property type="entry name" value="Bac_transf"/>
    <property type="match status" value="1"/>
</dbReference>
<dbReference type="EMBL" id="DTHG01000076">
    <property type="protein sequence ID" value="HGW92062.1"/>
    <property type="molecule type" value="Genomic_DNA"/>
</dbReference>
<feature type="transmembrane region" description="Helical" evidence="7">
    <location>
        <begin position="105"/>
        <end position="123"/>
    </location>
</feature>
<keyword evidence="5 7" id="KW-1133">Transmembrane helix</keyword>
<evidence type="ECO:0000259" key="8">
    <source>
        <dbReference type="Pfam" id="PF02397"/>
    </source>
</evidence>
<keyword evidence="4 7" id="KW-0812">Transmembrane</keyword>
<comment type="subcellular location">
    <subcellularLocation>
        <location evidence="1">Membrane</location>
        <topology evidence="1">Multi-pass membrane protein</topology>
    </subcellularLocation>
</comment>
<feature type="transmembrane region" description="Helical" evidence="7">
    <location>
        <begin position="12"/>
        <end position="35"/>
    </location>
</feature>
<evidence type="ECO:0000256" key="4">
    <source>
        <dbReference type="ARBA" id="ARBA00022692"/>
    </source>
</evidence>
<dbReference type="InterPro" id="IPR017475">
    <property type="entry name" value="EPS_sugar_tfrase"/>
</dbReference>
<comment type="caution">
    <text evidence="9">The sequence shown here is derived from an EMBL/GenBank/DDBJ whole genome shotgun (WGS) entry which is preliminary data.</text>
</comment>
<dbReference type="PANTHER" id="PTHR30576:SF10">
    <property type="entry name" value="SLL5057 PROTEIN"/>
    <property type="match status" value="1"/>
</dbReference>
<comment type="similarity">
    <text evidence="2">Belongs to the bacterial sugar transferase family.</text>
</comment>
<protein>
    <submittedName>
        <fullName evidence="9">Sugar transferase</fullName>
    </submittedName>
</protein>
<dbReference type="GO" id="GO:0016020">
    <property type="term" value="C:membrane"/>
    <property type="evidence" value="ECO:0007669"/>
    <property type="project" value="UniProtKB-SubCell"/>
</dbReference>
<accession>A0A7C4Y5S0</accession>
<name>A0A7C4Y5S0_UNCW3</name>
<proteinExistence type="inferred from homology"/>
<evidence type="ECO:0000256" key="1">
    <source>
        <dbReference type="ARBA" id="ARBA00004141"/>
    </source>
</evidence>
<dbReference type="PANTHER" id="PTHR30576">
    <property type="entry name" value="COLANIC BIOSYNTHESIS UDP-GLUCOSE LIPID CARRIER TRANSFERASE"/>
    <property type="match status" value="1"/>
</dbReference>
<evidence type="ECO:0000313" key="9">
    <source>
        <dbReference type="EMBL" id="HGW92062.1"/>
    </source>
</evidence>
<keyword evidence="3 9" id="KW-0808">Transferase</keyword>
<feature type="transmembrane region" description="Helical" evidence="7">
    <location>
        <begin position="79"/>
        <end position="99"/>
    </location>
</feature>
<dbReference type="AlphaFoldDB" id="A0A7C4Y5S0"/>
<feature type="transmembrane region" description="Helical" evidence="7">
    <location>
        <begin position="258"/>
        <end position="278"/>
    </location>
</feature>
<organism evidence="9">
    <name type="scientific">candidate division WOR-3 bacterium</name>
    <dbReference type="NCBI Taxonomy" id="2052148"/>
    <lineage>
        <taxon>Bacteria</taxon>
        <taxon>Bacteria division WOR-3</taxon>
    </lineage>
</organism>
<dbReference type="NCBIfam" id="TIGR03025">
    <property type="entry name" value="EPS_sugtrans"/>
    <property type="match status" value="1"/>
</dbReference>
<evidence type="ECO:0000256" key="6">
    <source>
        <dbReference type="ARBA" id="ARBA00023136"/>
    </source>
</evidence>
<sequence length="444" mass="52518">MVQGRRFSGKMNITFIDIFIVIFSYFVAFFIRGILDNDPYLSLTKALYSIPFVFVIFALTMYINNLILSGFNINKARYIFRTFSNFCLGFFITIFILFYLKMFTYSRLALFIFFIISITLLLFERLIIFKIIQPFKVLIIGEKEEGENFTEMFNKVSIYKIEPLMIIDGKKEEIVRFLKKIVKTNNIDWVFILKEGMEDVIDLCSEAGIPASYSIDILIKRPFYFVSIEEIGNKSFVSFHRNYFEEAEISLKYALDKILAIIFIILFSPLFVVIPVLIKLTSKGPIIFKQVRVGLNGKKFVLYKFRTMYENAEEMKKSLEKFNEMEIAFKIRNDPRVTKIGRYLRKYSFDEIPQFINVLKGDMSIVGPRPPVPEEIEKYELWHRRRLSMKPGLTCLWQISGRNEINFKQWMELDLKYIDNWSLWLDVYILLKTIPEVLRGRGAY</sequence>
<feature type="transmembrane region" description="Helical" evidence="7">
    <location>
        <begin position="47"/>
        <end position="67"/>
    </location>
</feature>
<dbReference type="InterPro" id="IPR003362">
    <property type="entry name" value="Bact_transf"/>
</dbReference>
<evidence type="ECO:0000256" key="2">
    <source>
        <dbReference type="ARBA" id="ARBA00006464"/>
    </source>
</evidence>
<gene>
    <name evidence="9" type="ORF">ENV67_05930</name>
</gene>
<dbReference type="GO" id="GO:0016780">
    <property type="term" value="F:phosphotransferase activity, for other substituted phosphate groups"/>
    <property type="evidence" value="ECO:0007669"/>
    <property type="project" value="TreeGrafter"/>
</dbReference>
<keyword evidence="6 7" id="KW-0472">Membrane</keyword>
<reference evidence="9" key="1">
    <citation type="journal article" date="2020" name="mSystems">
        <title>Genome- and Community-Level Interaction Insights into Carbon Utilization and Element Cycling Functions of Hydrothermarchaeota in Hydrothermal Sediment.</title>
        <authorList>
            <person name="Zhou Z."/>
            <person name="Liu Y."/>
            <person name="Xu W."/>
            <person name="Pan J."/>
            <person name="Luo Z.H."/>
            <person name="Li M."/>
        </authorList>
    </citation>
    <scope>NUCLEOTIDE SEQUENCE [LARGE SCALE GENOMIC DNA]</scope>
    <source>
        <strain evidence="9">SpSt-780</strain>
    </source>
</reference>
<feature type="domain" description="Bacterial sugar transferase" evidence="8">
    <location>
        <begin position="252"/>
        <end position="438"/>
    </location>
</feature>
<evidence type="ECO:0000256" key="5">
    <source>
        <dbReference type="ARBA" id="ARBA00022989"/>
    </source>
</evidence>
<evidence type="ECO:0000256" key="3">
    <source>
        <dbReference type="ARBA" id="ARBA00022679"/>
    </source>
</evidence>